<dbReference type="PANTHER" id="PTHR42792:SF2">
    <property type="entry name" value="FLAGELLIN"/>
    <property type="match status" value="1"/>
</dbReference>
<comment type="function">
    <text evidence="3">Flagellin is the subunit protein which polymerizes to form the filaments of bacterial flagella.</text>
</comment>
<evidence type="ECO:0000259" key="4">
    <source>
        <dbReference type="Pfam" id="PF00669"/>
    </source>
</evidence>
<dbReference type="Proteomes" id="UP000262371">
    <property type="component" value="Unassembled WGS sequence"/>
</dbReference>
<dbReference type="GO" id="GO:0009288">
    <property type="term" value="C:bacterial-type flagellum"/>
    <property type="evidence" value="ECO:0007669"/>
    <property type="project" value="UniProtKB-SubCell"/>
</dbReference>
<evidence type="ECO:0000256" key="2">
    <source>
        <dbReference type="ARBA" id="ARBA00023143"/>
    </source>
</evidence>
<gene>
    <name evidence="6" type="ORF">DY926_00240</name>
</gene>
<dbReference type="InterPro" id="IPR001492">
    <property type="entry name" value="Flagellin"/>
</dbReference>
<feature type="domain" description="Flagellin C-terminal" evidence="5">
    <location>
        <begin position="251"/>
        <end position="335"/>
    </location>
</feature>
<dbReference type="EMBL" id="QUWV01000001">
    <property type="protein sequence ID" value="RFD21566.1"/>
    <property type="molecule type" value="Genomic_DNA"/>
</dbReference>
<keyword evidence="6" id="KW-0966">Cell projection</keyword>
<evidence type="ECO:0000313" key="7">
    <source>
        <dbReference type="Proteomes" id="UP000262371"/>
    </source>
</evidence>
<dbReference type="Pfam" id="PF00669">
    <property type="entry name" value="Flagellin_N"/>
    <property type="match status" value="1"/>
</dbReference>
<name>A0A371Z504_9PROT</name>
<dbReference type="AlphaFoldDB" id="A0A371Z504"/>
<comment type="subcellular location">
    <subcellularLocation>
        <location evidence="3">Secreted</location>
    </subcellularLocation>
    <subcellularLocation>
        <location evidence="3">Bacterial flagellum</location>
    </subcellularLocation>
</comment>
<evidence type="ECO:0000313" key="6">
    <source>
        <dbReference type="EMBL" id="RFD21566.1"/>
    </source>
</evidence>
<dbReference type="SUPFAM" id="SSF64518">
    <property type="entry name" value="Phase 1 flagellin"/>
    <property type="match status" value="1"/>
</dbReference>
<dbReference type="PRINTS" id="PR00207">
    <property type="entry name" value="FLAGELLIN"/>
</dbReference>
<reference evidence="6 7" key="1">
    <citation type="submission" date="2018-08" db="EMBL/GenBank/DDBJ databases">
        <title>Komagataeibacter sp. AV 382.</title>
        <authorList>
            <person name="Skraban J."/>
            <person name="Trcek J."/>
        </authorList>
    </citation>
    <scope>NUCLEOTIDE SEQUENCE [LARGE SCALE GENOMIC DNA]</scope>
    <source>
        <strain evidence="6 7">AV 382</strain>
    </source>
</reference>
<evidence type="ECO:0000259" key="5">
    <source>
        <dbReference type="Pfam" id="PF00700"/>
    </source>
</evidence>
<dbReference type="GO" id="GO:0005576">
    <property type="term" value="C:extracellular region"/>
    <property type="evidence" value="ECO:0007669"/>
    <property type="project" value="UniProtKB-SubCell"/>
</dbReference>
<protein>
    <recommendedName>
        <fullName evidence="3">Flagellin</fullName>
    </recommendedName>
</protein>
<evidence type="ECO:0000256" key="1">
    <source>
        <dbReference type="ARBA" id="ARBA00005709"/>
    </source>
</evidence>
<organism evidence="6 7">
    <name type="scientific">Komagataeibacter melaceti</name>
    <dbReference type="NCBI Taxonomy" id="2766577"/>
    <lineage>
        <taxon>Bacteria</taxon>
        <taxon>Pseudomonadati</taxon>
        <taxon>Pseudomonadota</taxon>
        <taxon>Alphaproteobacteria</taxon>
        <taxon>Acetobacterales</taxon>
        <taxon>Acetobacteraceae</taxon>
        <taxon>Komagataeibacter</taxon>
    </lineage>
</organism>
<comment type="similarity">
    <text evidence="1 3">Belongs to the bacterial flagellin family.</text>
</comment>
<keyword evidence="2 3" id="KW-0975">Bacterial flagellum</keyword>
<feature type="domain" description="Flagellin N-terminal" evidence="4">
    <location>
        <begin position="5"/>
        <end position="141"/>
    </location>
</feature>
<dbReference type="Pfam" id="PF00700">
    <property type="entry name" value="Flagellin_C"/>
    <property type="match status" value="1"/>
</dbReference>
<keyword evidence="6" id="KW-0969">Cilium</keyword>
<comment type="caution">
    <text evidence="6">The sequence shown here is derived from an EMBL/GenBank/DDBJ whole genome shotgun (WGS) entry which is preliminary data.</text>
</comment>
<dbReference type="PANTHER" id="PTHR42792">
    <property type="entry name" value="FLAGELLIN"/>
    <property type="match status" value="1"/>
</dbReference>
<keyword evidence="6" id="KW-0282">Flagellum</keyword>
<evidence type="ECO:0000256" key="3">
    <source>
        <dbReference type="RuleBase" id="RU362073"/>
    </source>
</evidence>
<dbReference type="OrthoDB" id="8328560at2"/>
<dbReference type="RefSeq" id="WP_116701531.1">
    <property type="nucleotide sequence ID" value="NZ_QUWV01000001.1"/>
</dbReference>
<dbReference type="Gene3D" id="1.20.1330.10">
    <property type="entry name" value="f41 fragment of flagellin, N-terminal domain"/>
    <property type="match status" value="1"/>
</dbReference>
<proteinExistence type="inferred from homology"/>
<keyword evidence="7" id="KW-1185">Reference proteome</keyword>
<dbReference type="InterPro" id="IPR046358">
    <property type="entry name" value="Flagellin_C"/>
</dbReference>
<sequence>MSLSINTNTSAMIALETLNATQTELSATENAVSTGLKVSTAADNPAAFGIASQMNGNIAGQSAVNDGLSFASQVVSSTTSAANQIISVLNTIQSAVTSLGDNQGSPTSVGQIGDEITSYLNQIDTIARNATTNGVNLLAYSKQGTGGTADGNAITANSLRYVTGLSGDTATITGFNSMIATDVTANASLGISKGTAGGSLAYALGLTTDKTMGGNISGNVFTGTTGSSTITSGFLNKSGTSSSAYVSAMISQVQNALNAMTEVTAALGSNTQMLSSMSTYGSTVSDNLTAGVGALTDADMSAESAKLTSLQTKQSLAIKSLTIANGQSQNILSLFQG</sequence>
<accession>A0A371Z504</accession>
<keyword evidence="3" id="KW-0964">Secreted</keyword>
<dbReference type="InterPro" id="IPR001029">
    <property type="entry name" value="Flagellin_N"/>
</dbReference>
<dbReference type="GO" id="GO:0005198">
    <property type="term" value="F:structural molecule activity"/>
    <property type="evidence" value="ECO:0007669"/>
    <property type="project" value="UniProtKB-UniRule"/>
</dbReference>